<comment type="caution">
    <text evidence="6">The sequence shown here is derived from an EMBL/GenBank/DDBJ whole genome shotgun (WGS) entry which is preliminary data.</text>
</comment>
<evidence type="ECO:0000256" key="5">
    <source>
        <dbReference type="ARBA" id="ARBA00023186"/>
    </source>
</evidence>
<dbReference type="CDD" id="cd16098">
    <property type="entry name" value="FliS"/>
    <property type="match status" value="1"/>
</dbReference>
<proteinExistence type="inferred from homology"/>
<dbReference type="GO" id="GO:0071973">
    <property type="term" value="P:bacterial-type flagellum-dependent cell motility"/>
    <property type="evidence" value="ECO:0007669"/>
    <property type="project" value="TreeGrafter"/>
</dbReference>
<evidence type="ECO:0000313" key="7">
    <source>
        <dbReference type="Proteomes" id="UP000460257"/>
    </source>
</evidence>
<dbReference type="Proteomes" id="UP000460257">
    <property type="component" value="Unassembled WGS sequence"/>
</dbReference>
<evidence type="ECO:0000256" key="2">
    <source>
        <dbReference type="ARBA" id="ARBA00008787"/>
    </source>
</evidence>
<keyword evidence="5" id="KW-0143">Chaperone</keyword>
<organism evidence="6 7">
    <name type="scientific">Candidatus Weimeria bifida</name>
    <dbReference type="NCBI Taxonomy" id="2599074"/>
    <lineage>
        <taxon>Bacteria</taxon>
        <taxon>Bacillati</taxon>
        <taxon>Bacillota</taxon>
        <taxon>Clostridia</taxon>
        <taxon>Lachnospirales</taxon>
        <taxon>Lachnospiraceae</taxon>
        <taxon>Candidatus Weimeria</taxon>
    </lineage>
</organism>
<dbReference type="AlphaFoldDB" id="A0A6N7J1W1"/>
<keyword evidence="7" id="KW-1185">Reference proteome</keyword>
<protein>
    <submittedName>
        <fullName evidence="6">Flagellar protein FliS</fullName>
    </submittedName>
</protein>
<dbReference type="GO" id="GO:0005829">
    <property type="term" value="C:cytosol"/>
    <property type="evidence" value="ECO:0007669"/>
    <property type="project" value="UniProtKB-SubCell"/>
</dbReference>
<keyword evidence="6" id="KW-0969">Cilium</keyword>
<keyword evidence="4" id="KW-1005">Bacterial flagellum biogenesis</keyword>
<dbReference type="Gene3D" id="1.20.120.340">
    <property type="entry name" value="Flagellar protein FliS"/>
    <property type="match status" value="1"/>
</dbReference>
<dbReference type="PANTHER" id="PTHR34773">
    <property type="entry name" value="FLAGELLAR SECRETION CHAPERONE FLIS"/>
    <property type="match status" value="1"/>
</dbReference>
<dbReference type="SUPFAM" id="SSF101116">
    <property type="entry name" value="Flagellar export chaperone FliS"/>
    <property type="match status" value="1"/>
</dbReference>
<dbReference type="PANTHER" id="PTHR34773:SF1">
    <property type="entry name" value="FLAGELLAR SECRETION CHAPERONE FLIS"/>
    <property type="match status" value="1"/>
</dbReference>
<keyword evidence="6" id="KW-0282">Flagellum</keyword>
<dbReference type="Pfam" id="PF02561">
    <property type="entry name" value="FliS"/>
    <property type="match status" value="1"/>
</dbReference>
<sequence>MTDEMKQQFTNRITHANAVELLVILYDMFDEYAKEAESGYADGKKGDDASKEALEHASDVLNHLRNDLDFSHDEELCKRLFSIYTYCQELLSKATYNGSYDTVQEARDLIKSLREAYAKIAESDNSAPLMENVPETVAGYTYGRTDVNEAEIAPDSNRGFLI</sequence>
<evidence type="ECO:0000256" key="4">
    <source>
        <dbReference type="ARBA" id="ARBA00022795"/>
    </source>
</evidence>
<comment type="similarity">
    <text evidence="2">Belongs to the FliS family.</text>
</comment>
<evidence type="ECO:0000256" key="1">
    <source>
        <dbReference type="ARBA" id="ARBA00004514"/>
    </source>
</evidence>
<evidence type="ECO:0000313" key="6">
    <source>
        <dbReference type="EMBL" id="MQN02083.1"/>
    </source>
</evidence>
<dbReference type="EMBL" id="VOGC01000007">
    <property type="protein sequence ID" value="MQN02083.1"/>
    <property type="molecule type" value="Genomic_DNA"/>
</dbReference>
<keyword evidence="3" id="KW-0963">Cytoplasm</keyword>
<name>A0A6N7J1W1_9FIRM</name>
<dbReference type="InterPro" id="IPR036584">
    <property type="entry name" value="FliS_sf"/>
</dbReference>
<gene>
    <name evidence="6" type="ORF">FRC54_09325</name>
</gene>
<dbReference type="InterPro" id="IPR003713">
    <property type="entry name" value="FliS"/>
</dbReference>
<dbReference type="GO" id="GO:0044780">
    <property type="term" value="P:bacterial-type flagellum assembly"/>
    <property type="evidence" value="ECO:0007669"/>
    <property type="project" value="InterPro"/>
</dbReference>
<reference evidence="6" key="1">
    <citation type="journal article" date="2020" name="Appl. Environ. Microbiol.">
        <title>Medium-Chain Fatty Acid Synthesis by 'Candidatus Weimeria bifida' gen. nov., sp. nov., and 'Candidatus Pseudoramibacter fermentans' sp. nov.</title>
        <authorList>
            <person name="Scarborough M.J."/>
            <person name="Myers K.S."/>
            <person name="Donohue T.J."/>
            <person name="Noguera D.R."/>
        </authorList>
    </citation>
    <scope>NUCLEOTIDE SEQUENCE</scope>
    <source>
        <strain evidence="6">LCO1.1</strain>
    </source>
</reference>
<keyword evidence="6" id="KW-0966">Cell projection</keyword>
<accession>A0A6N7J1W1</accession>
<evidence type="ECO:0000256" key="3">
    <source>
        <dbReference type="ARBA" id="ARBA00022490"/>
    </source>
</evidence>
<comment type="subcellular location">
    <subcellularLocation>
        <location evidence="1">Cytoplasm</location>
        <location evidence="1">Cytosol</location>
    </subcellularLocation>
</comment>